<dbReference type="GO" id="GO:0009968">
    <property type="term" value="P:negative regulation of signal transduction"/>
    <property type="evidence" value="ECO:0007669"/>
    <property type="project" value="UniProtKB-KW"/>
</dbReference>
<keyword evidence="3" id="KW-0963">Cytoplasm</keyword>
<feature type="domain" description="RGS" evidence="11">
    <location>
        <begin position="651"/>
        <end position="775"/>
    </location>
</feature>
<dbReference type="Ensembl" id="ENSAMET00000032683.1">
    <property type="protein sequence ID" value="ENSAMEP00000022355.1"/>
    <property type="gene ID" value="ENSAMEG00000000468.2"/>
</dbReference>
<protein>
    <recommendedName>
        <fullName evidence="10">Regulator of G-protein signaling 22</fullName>
    </recommendedName>
</protein>
<keyword evidence="7" id="KW-0539">Nucleus</keyword>
<dbReference type="GO" id="GO:0005829">
    <property type="term" value="C:cytosol"/>
    <property type="evidence" value="ECO:0007669"/>
    <property type="project" value="Ensembl"/>
</dbReference>
<dbReference type="Proteomes" id="UP000008912">
    <property type="component" value="Unassembled WGS sequence"/>
</dbReference>
<dbReference type="PANTHER" id="PTHR46583">
    <property type="entry name" value="REGULATOR OF G-PROTEIN SIGNALING 22"/>
    <property type="match status" value="1"/>
</dbReference>
<dbReference type="AlphaFoldDB" id="A0A7N5JA52"/>
<evidence type="ECO:0000256" key="6">
    <source>
        <dbReference type="ARBA" id="ARBA00023054"/>
    </source>
</evidence>
<comment type="subunit">
    <text evidence="9">Interacts with GNA11, GNA12 and GNA13.</text>
</comment>
<reference evidence="12" key="2">
    <citation type="submission" date="2025-08" db="UniProtKB">
        <authorList>
            <consortium name="Ensembl"/>
        </authorList>
    </citation>
    <scope>IDENTIFICATION</scope>
</reference>
<evidence type="ECO:0000256" key="2">
    <source>
        <dbReference type="ARBA" id="ARBA00004496"/>
    </source>
</evidence>
<evidence type="ECO:0000256" key="5">
    <source>
        <dbReference type="ARBA" id="ARBA00022737"/>
    </source>
</evidence>
<evidence type="ECO:0000313" key="12">
    <source>
        <dbReference type="Ensembl" id="ENSAMEP00000022355.1"/>
    </source>
</evidence>
<sequence>MHIYISNSSFMTSCHLLNFNYSISSNLFMYFHKFILQTFSEAIRFNVDFGVFEIVNNAPQLLEKQLKKILQNQQPRNPIYDVIRKGKNDVKPVQMNAPYEDENININYNIMRLSREEGIEWIKKERLPAFLESDCYFEYRLAKLVSQIRWSGSGMNITLNADFSPWVLKKPASPPPPVAEEENVIIMKKFYISLGEASYTQTKDWFALAKQSLQTASTFSLPSCVVHSKPESPVLSSVSDLTVRQETIRILKENRGSNLFDIGHSSFLLDMSPEERDTKAKINYWDFIKIKRFYTAKETIKTKGHFSREDIQMANRCMKRCSTSLIITEMAPRFCVTHSSSAKHASAELKFWHLRQEKPRKDVDPFPQMATLLPLRPKSCIPQISDMQKEESSLLQHPKSPKKTPRVKTAVQLFISKVIRLTSFTDISECLKPQLDRRYTYTEEPLVKTMADGALGGFDMENLLQSLYVENRAGFFFTKFCEHSGNKLWKNSVYFWFDLQAYHQLFYQETLHPFKVCKQAQYLFATYIAPSATLDIGLQQEKKREIYMKIQPPFEDLFDTAEEYILLLLLEPWTKMVKLDQVAFGKVELVEETRQLDSTYFRKLQTLHKETFSKKTEDTTGEIGTGISRLSEVSKKTEYWNNVPEEYKHFNFNDLLNNKLEFEHFRQFLEAHSSSMDLMCWTDIEQFRRIVYGDRKQREAKSIYIKNKYLNKKYFFGPQSPASLYQQDQIMTLSGGWGKMLHEQLDACVLLEVQKHVLNKLENVWLPLFLASEQFAARQKIKVQMRDIAEELLLQKHERKIGVWKPVESKWISSSCEIIAFRKALLNPITARQFQRFVALKGDLLENGVLFWQEVQKYKDLCHSHCDESIIHKKIMTIINCFINSSIPPALQIDIPIEQAQKIIEHRKELGPYVFREAQMTIFGVLFKFWPQFCEFRKNLTDEKIMSVLERRQEYNKQKKKLAVIEDEKFAKDGIKQYASSSGSAIKTVTIATDPVLGLQAYGRQPTWCYSKYIEALEQERVLLKIQEELEKKLYTATPSFTNFKFAASAMSLKKTISSHNIQSEFSVIVYLQFFLPC</sequence>
<dbReference type="InterPro" id="IPR048075">
    <property type="entry name" value="RGS22_RGS_second"/>
</dbReference>
<keyword evidence="4" id="KW-0734">Signal transduction inhibitor</keyword>
<dbReference type="SUPFAM" id="SSF48097">
    <property type="entry name" value="Regulator of G-protein signaling, RGS"/>
    <property type="match status" value="3"/>
</dbReference>
<evidence type="ECO:0000259" key="11">
    <source>
        <dbReference type="PROSITE" id="PS50132"/>
    </source>
</evidence>
<dbReference type="PROSITE" id="PS50132">
    <property type="entry name" value="RGS"/>
    <property type="match status" value="2"/>
</dbReference>
<evidence type="ECO:0000256" key="8">
    <source>
        <dbReference type="ARBA" id="ARBA00055767"/>
    </source>
</evidence>
<gene>
    <name evidence="12" type="primary">RGS22</name>
</gene>
<evidence type="ECO:0000313" key="13">
    <source>
        <dbReference type="Proteomes" id="UP000008912"/>
    </source>
</evidence>
<evidence type="ECO:0000256" key="7">
    <source>
        <dbReference type="ARBA" id="ARBA00023242"/>
    </source>
</evidence>
<evidence type="ECO:0000256" key="4">
    <source>
        <dbReference type="ARBA" id="ARBA00022700"/>
    </source>
</evidence>
<keyword evidence="5" id="KW-0677">Repeat</keyword>
<dbReference type="InParanoid" id="A0A7N5JA52"/>
<organism evidence="12 13">
    <name type="scientific">Ailuropoda melanoleuca</name>
    <name type="common">Giant panda</name>
    <dbReference type="NCBI Taxonomy" id="9646"/>
    <lineage>
        <taxon>Eukaryota</taxon>
        <taxon>Metazoa</taxon>
        <taxon>Chordata</taxon>
        <taxon>Craniata</taxon>
        <taxon>Vertebrata</taxon>
        <taxon>Euteleostomi</taxon>
        <taxon>Mammalia</taxon>
        <taxon>Eutheria</taxon>
        <taxon>Laurasiatheria</taxon>
        <taxon>Carnivora</taxon>
        <taxon>Caniformia</taxon>
        <taxon>Ursidae</taxon>
        <taxon>Ailuropoda</taxon>
    </lineage>
</organism>
<dbReference type="GO" id="GO:0001965">
    <property type="term" value="F:G-protein alpha-subunit binding"/>
    <property type="evidence" value="ECO:0007669"/>
    <property type="project" value="Ensembl"/>
</dbReference>
<comment type="subcellular location">
    <subcellularLocation>
        <location evidence="2">Cytoplasm</location>
    </subcellularLocation>
    <subcellularLocation>
        <location evidence="1">Nucleus</location>
    </subcellularLocation>
</comment>
<dbReference type="Gene3D" id="1.10.167.10">
    <property type="entry name" value="Regulator of G-protein Signalling 4, domain 2"/>
    <property type="match status" value="3"/>
</dbReference>
<dbReference type="GO" id="GO:0015629">
    <property type="term" value="C:actin cytoskeleton"/>
    <property type="evidence" value="ECO:0007669"/>
    <property type="project" value="Ensembl"/>
</dbReference>
<proteinExistence type="predicted"/>
<dbReference type="GO" id="GO:0001650">
    <property type="term" value="C:fibrillar center"/>
    <property type="evidence" value="ECO:0007669"/>
    <property type="project" value="Ensembl"/>
</dbReference>
<dbReference type="FunFam" id="1.10.167.10:FF:000020">
    <property type="entry name" value="Regulator of G protein signaling 22"/>
    <property type="match status" value="1"/>
</dbReference>
<dbReference type="FunFam" id="1.10.167.10:FF:000011">
    <property type="entry name" value="Regulator of G protein signaling 22"/>
    <property type="match status" value="1"/>
</dbReference>
<keyword evidence="6" id="KW-0175">Coiled coil</keyword>
<evidence type="ECO:0000256" key="10">
    <source>
        <dbReference type="ARBA" id="ARBA00069193"/>
    </source>
</evidence>
<accession>A0A7N5JA52</accession>
<dbReference type="InterPro" id="IPR048073">
    <property type="entry name" value="RGS22_RGS_third"/>
</dbReference>
<reference evidence="12" key="3">
    <citation type="submission" date="2025-09" db="UniProtKB">
        <authorList>
            <consortium name="Ensembl"/>
        </authorList>
    </citation>
    <scope>IDENTIFICATION</scope>
</reference>
<dbReference type="Pfam" id="PF00615">
    <property type="entry name" value="RGS"/>
    <property type="match status" value="3"/>
</dbReference>
<evidence type="ECO:0000256" key="1">
    <source>
        <dbReference type="ARBA" id="ARBA00004123"/>
    </source>
</evidence>
<dbReference type="InterPro" id="IPR048074">
    <property type="entry name" value="RGS22_RGS_fourth"/>
</dbReference>
<dbReference type="SMART" id="SM00315">
    <property type="entry name" value="RGS"/>
    <property type="match status" value="1"/>
</dbReference>
<keyword evidence="13" id="KW-1185">Reference proteome</keyword>
<reference evidence="12 13" key="1">
    <citation type="journal article" date="2010" name="Nature">
        <title>The sequence and de novo assembly of the giant panda genome.</title>
        <authorList>
            <person name="Li R."/>
            <person name="Fan W."/>
            <person name="Tian G."/>
            <person name="Zhu H."/>
            <person name="He L."/>
            <person name="Cai J."/>
            <person name="Huang Q."/>
            <person name="Cai Q."/>
            <person name="Li B."/>
            <person name="Bai Y."/>
            <person name="Zhang Z."/>
            <person name="Zhang Y."/>
            <person name="Wang W."/>
            <person name="Li J."/>
            <person name="Wei F."/>
            <person name="Li H."/>
            <person name="Jian M."/>
            <person name="Li J."/>
            <person name="Zhang Z."/>
            <person name="Nielsen R."/>
            <person name="Li D."/>
            <person name="Gu W."/>
            <person name="Yang Z."/>
            <person name="Xuan Z."/>
            <person name="Ryder O.A."/>
            <person name="Leung F.C."/>
            <person name="Zhou Y."/>
            <person name="Cao J."/>
            <person name="Sun X."/>
            <person name="Fu Y."/>
            <person name="Fang X."/>
            <person name="Guo X."/>
            <person name="Wang B."/>
            <person name="Hou R."/>
            <person name="Shen F."/>
            <person name="Mu B."/>
            <person name="Ni P."/>
            <person name="Lin R."/>
            <person name="Qian W."/>
            <person name="Wang G."/>
            <person name="Yu C."/>
            <person name="Nie W."/>
            <person name="Wang J."/>
            <person name="Wu Z."/>
            <person name="Liang H."/>
            <person name="Min J."/>
            <person name="Wu Q."/>
            <person name="Cheng S."/>
            <person name="Ruan J."/>
            <person name="Wang M."/>
            <person name="Shi Z."/>
            <person name="Wen M."/>
            <person name="Liu B."/>
            <person name="Ren X."/>
            <person name="Zheng H."/>
            <person name="Dong D."/>
            <person name="Cook K."/>
            <person name="Shan G."/>
            <person name="Zhang H."/>
            <person name="Kosiol C."/>
            <person name="Xie X."/>
            <person name="Lu Z."/>
            <person name="Zheng H."/>
            <person name="Li Y."/>
            <person name="Steiner C.C."/>
            <person name="Lam T.T."/>
            <person name="Lin S."/>
            <person name="Zhang Q."/>
            <person name="Li G."/>
            <person name="Tian J."/>
            <person name="Gong T."/>
            <person name="Liu H."/>
            <person name="Zhang D."/>
            <person name="Fang L."/>
            <person name="Ye C."/>
            <person name="Zhang J."/>
            <person name="Hu W."/>
            <person name="Xu A."/>
            <person name="Ren Y."/>
            <person name="Zhang G."/>
            <person name="Bruford M.W."/>
            <person name="Li Q."/>
            <person name="Ma L."/>
            <person name="Guo Y."/>
            <person name="An N."/>
            <person name="Hu Y."/>
            <person name="Zheng Y."/>
            <person name="Shi Y."/>
            <person name="Li Z."/>
            <person name="Liu Q."/>
            <person name="Chen Y."/>
            <person name="Zhao J."/>
            <person name="Qu N."/>
            <person name="Zhao S."/>
            <person name="Tian F."/>
            <person name="Wang X."/>
            <person name="Wang H."/>
            <person name="Xu L."/>
            <person name="Liu X."/>
            <person name="Vinar T."/>
            <person name="Wang Y."/>
            <person name="Lam T.W."/>
            <person name="Yiu S.M."/>
            <person name="Liu S."/>
            <person name="Zhang H."/>
            <person name="Li D."/>
            <person name="Huang Y."/>
            <person name="Wang X."/>
            <person name="Yang G."/>
            <person name="Jiang Z."/>
            <person name="Wang J."/>
            <person name="Qin N."/>
            <person name="Li L."/>
            <person name="Li J."/>
            <person name="Bolund L."/>
            <person name="Kristiansen K."/>
            <person name="Wong G.K."/>
            <person name="Olson M."/>
            <person name="Zhang X."/>
            <person name="Li S."/>
            <person name="Yang H."/>
            <person name="Wang J."/>
            <person name="Wang J."/>
        </authorList>
    </citation>
    <scope>NUCLEOTIDE SEQUENCE [LARGE SCALE GENOMIC DNA]</scope>
</reference>
<dbReference type="InterPro" id="IPR042651">
    <property type="entry name" value="Rgs22"/>
</dbReference>
<evidence type="ECO:0000256" key="9">
    <source>
        <dbReference type="ARBA" id="ARBA00064244"/>
    </source>
</evidence>
<dbReference type="GeneTree" id="ENSGT00500000044936"/>
<evidence type="ECO:0000256" key="3">
    <source>
        <dbReference type="ARBA" id="ARBA00022490"/>
    </source>
</evidence>
<dbReference type="InterPro" id="IPR016137">
    <property type="entry name" value="RGS"/>
</dbReference>
<dbReference type="FunFam" id="1.10.167.10:FF:000016">
    <property type="entry name" value="Regulator of G protein signaling 22"/>
    <property type="match status" value="1"/>
</dbReference>
<dbReference type="InterPro" id="IPR036305">
    <property type="entry name" value="RGS_sf"/>
</dbReference>
<dbReference type="CDD" id="cd08725">
    <property type="entry name" value="RGS_RGS22_4"/>
    <property type="match status" value="1"/>
</dbReference>
<comment type="function">
    <text evidence="8">Inhibits signal transduction by increasing the GTPase activity of G protein alpha subunits thereby driving them into their inactive GDP-bound form.</text>
</comment>
<dbReference type="CDD" id="cd08726">
    <property type="entry name" value="RGS_RGS22_3"/>
    <property type="match status" value="1"/>
</dbReference>
<dbReference type="PANTHER" id="PTHR46583:SF1">
    <property type="entry name" value="REGULATOR OF G-PROTEIN SIGNALING 22"/>
    <property type="match status" value="1"/>
</dbReference>
<dbReference type="InterPro" id="IPR044926">
    <property type="entry name" value="RGS_subdomain_2"/>
</dbReference>
<feature type="domain" description="RGS" evidence="11">
    <location>
        <begin position="820"/>
        <end position="926"/>
    </location>
</feature>
<name>A0A7N5JA52_AILME</name>
<dbReference type="CDD" id="cd08727">
    <property type="entry name" value="RGS_RGS22_2"/>
    <property type="match status" value="1"/>
</dbReference>